<feature type="compositionally biased region" description="Basic and acidic residues" evidence="1">
    <location>
        <begin position="45"/>
        <end position="82"/>
    </location>
</feature>
<name>A0A183DQE3_9BILA</name>
<dbReference type="WBParaSite" id="GPUH_0001094701-mRNA-1">
    <property type="protein sequence ID" value="GPUH_0001094701-mRNA-1"/>
    <property type="gene ID" value="GPUH_0001094701"/>
</dbReference>
<proteinExistence type="predicted"/>
<evidence type="ECO:0000256" key="1">
    <source>
        <dbReference type="SAM" id="MobiDB-lite"/>
    </source>
</evidence>
<keyword evidence="3" id="KW-1185">Reference proteome</keyword>
<reference evidence="4" key="1">
    <citation type="submission" date="2016-06" db="UniProtKB">
        <authorList>
            <consortium name="WormBaseParasite"/>
        </authorList>
    </citation>
    <scope>IDENTIFICATION</scope>
</reference>
<protein>
    <submittedName>
        <fullName evidence="4">DUF4604 domain-containing protein</fullName>
    </submittedName>
</protein>
<gene>
    <name evidence="2" type="ORF">GPUH_LOCUS10934</name>
</gene>
<feature type="region of interest" description="Disordered" evidence="1">
    <location>
        <begin position="26"/>
        <end position="119"/>
    </location>
</feature>
<evidence type="ECO:0000313" key="4">
    <source>
        <dbReference type="WBParaSite" id="GPUH_0001094701-mRNA-1"/>
    </source>
</evidence>
<dbReference type="PANTHER" id="PTHR31195:SF2">
    <property type="entry name" value="GEO02494P1"/>
    <property type="match status" value="1"/>
</dbReference>
<dbReference type="EMBL" id="UYRT01078243">
    <property type="protein sequence ID" value="VDN18107.1"/>
    <property type="molecule type" value="Genomic_DNA"/>
</dbReference>
<accession>A0A183DQE3</accession>
<dbReference type="AlphaFoldDB" id="A0A183DQE3"/>
<organism evidence="4">
    <name type="scientific">Gongylonema pulchrum</name>
    <dbReference type="NCBI Taxonomy" id="637853"/>
    <lineage>
        <taxon>Eukaryota</taxon>
        <taxon>Metazoa</taxon>
        <taxon>Ecdysozoa</taxon>
        <taxon>Nematoda</taxon>
        <taxon>Chromadorea</taxon>
        <taxon>Rhabditida</taxon>
        <taxon>Spirurina</taxon>
        <taxon>Spiruromorpha</taxon>
        <taxon>Spiruroidea</taxon>
        <taxon>Gongylonematidae</taxon>
        <taxon>Gongylonema</taxon>
    </lineage>
</organism>
<dbReference type="Proteomes" id="UP000271098">
    <property type="component" value="Unassembled WGS sequence"/>
</dbReference>
<evidence type="ECO:0000313" key="2">
    <source>
        <dbReference type="EMBL" id="VDN18107.1"/>
    </source>
</evidence>
<dbReference type="PANTHER" id="PTHR31195">
    <property type="entry name" value="GEO02494P1"/>
    <property type="match status" value="1"/>
</dbReference>
<feature type="compositionally biased region" description="Polar residues" evidence="1">
    <location>
        <begin position="98"/>
        <end position="109"/>
    </location>
</feature>
<dbReference type="OrthoDB" id="10043580at2759"/>
<dbReference type="InterPro" id="IPR040219">
    <property type="entry name" value="KIAA1143-like"/>
</dbReference>
<reference evidence="2 3" key="2">
    <citation type="submission" date="2018-11" db="EMBL/GenBank/DDBJ databases">
        <authorList>
            <consortium name="Pathogen Informatics"/>
        </authorList>
    </citation>
    <scope>NUCLEOTIDE SEQUENCE [LARGE SCALE GENOMIC DNA]</scope>
</reference>
<sequence length="119" mass="13760">MLAGWQFASTADAGYVENDVEDDDLLRTKDEERPQVVVLDPLNDMNEKELETELEKKRAEEDRRKIEERKIVFKKPDKRKEGGPTGKTSSKRCRMEQQKSAAVSDTRLLSFNEDEPEES</sequence>
<evidence type="ECO:0000313" key="3">
    <source>
        <dbReference type="Proteomes" id="UP000271098"/>
    </source>
</evidence>